<proteinExistence type="inferred from homology"/>
<dbReference type="GO" id="GO:0004252">
    <property type="term" value="F:serine-type endopeptidase activity"/>
    <property type="evidence" value="ECO:0007669"/>
    <property type="project" value="UniProtKB-EC"/>
</dbReference>
<keyword evidence="10" id="KW-1185">Reference proteome</keyword>
<sequence>MSKHQSFPVPVDDFHGVRVADPFRWLEDPLLPETKAWVAQQNAATREALDVIPERDEIRTRLETLYQYPQYFAPVQVAGKLFFLQNDGSKNQPCLYVQDTDGQGQPRLLVDPNTMSDNATVALTQISVRLDGTKVAYATAQGGSDWQVIRVVDVESGHDDSDFIEWCKFTKPAWHPDGTGFFYTRFPERDESGVKDQSQNAMVYWHKLGTSQDEDVLTYARPDAPDFGFYPRVSDDGKYLFLHVAKGTDRENRLYVRPLDGPNEWQPLLDEADAKYTLVGNQGTTLYIHTDKDAPNGRVVAFEMDKPEVDHWREVVPETNFSLADVEFAKDSLVLVYLRDAHHVVQLFRLTDGTRHDIELPIVGSITELNCSSKNEMVYFGLTSFLYPVSVFTLDTGSQNVSVLFDASAKFNVTSYITDQVFYESKDGTKVPMFLTYRRDLVRNGDNPTLITGYGGFNISRTPAFSPAALRFVESGGIYALANLRGGSEYGESWHRAGMLENKQNVFDDFHSAAEYLVREGYTRPRRTAIIGGSNGGLLVAASMLQRPELYGAVICQVPVIDMLRYHRFTVGRYWVGEYGNAETSKEQFEFMYKYSPLHNVVQNRVYPPILITTADSDDRVVPSHPYKFTATLQAASPGVNPVLLRVETEAGHGAGKPISKIIDEQTDIYAFLAQTIGADHQPASQSSQQPPHQKTVL</sequence>
<dbReference type="PANTHER" id="PTHR42881:SF2">
    <property type="entry name" value="PROLYL ENDOPEPTIDASE"/>
    <property type="match status" value="1"/>
</dbReference>
<dbReference type="KEGG" id="afx:JZ786_09145"/>
<evidence type="ECO:0000259" key="8">
    <source>
        <dbReference type="Pfam" id="PF02897"/>
    </source>
</evidence>
<dbReference type="InterPro" id="IPR029058">
    <property type="entry name" value="AB_hydrolase_fold"/>
</dbReference>
<dbReference type="InterPro" id="IPR002471">
    <property type="entry name" value="Pept_S9_AS"/>
</dbReference>
<organism evidence="9 10">
    <name type="scientific">Alicyclobacillus mengziensis</name>
    <dbReference type="NCBI Taxonomy" id="2931921"/>
    <lineage>
        <taxon>Bacteria</taxon>
        <taxon>Bacillati</taxon>
        <taxon>Bacillota</taxon>
        <taxon>Bacilli</taxon>
        <taxon>Bacillales</taxon>
        <taxon>Alicyclobacillaceae</taxon>
        <taxon>Alicyclobacillus</taxon>
    </lineage>
</organism>
<dbReference type="InterPro" id="IPR051167">
    <property type="entry name" value="Prolyl_oligopep/macrocyclase"/>
</dbReference>
<dbReference type="EC" id="3.4.21.26" evidence="3"/>
<dbReference type="SUPFAM" id="SSF53474">
    <property type="entry name" value="alpha/beta-Hydrolases"/>
    <property type="match status" value="1"/>
</dbReference>
<evidence type="ECO:0000256" key="2">
    <source>
        <dbReference type="ARBA" id="ARBA00005228"/>
    </source>
</evidence>
<keyword evidence="4" id="KW-0645">Protease</keyword>
<dbReference type="FunFam" id="3.40.50.1820:FF:000005">
    <property type="entry name" value="Prolyl endopeptidase"/>
    <property type="match status" value="1"/>
</dbReference>
<dbReference type="GO" id="GO:0005829">
    <property type="term" value="C:cytosol"/>
    <property type="evidence" value="ECO:0007669"/>
    <property type="project" value="TreeGrafter"/>
</dbReference>
<evidence type="ECO:0000259" key="7">
    <source>
        <dbReference type="Pfam" id="PF00326"/>
    </source>
</evidence>
<dbReference type="InterPro" id="IPR023302">
    <property type="entry name" value="Pept_S9A_N"/>
</dbReference>
<feature type="domain" description="Peptidase S9 prolyl oligopeptidase catalytic" evidence="7">
    <location>
        <begin position="465"/>
        <end position="678"/>
    </location>
</feature>
<dbReference type="EMBL" id="CP071182">
    <property type="protein sequence ID" value="QSO49069.1"/>
    <property type="molecule type" value="Genomic_DNA"/>
</dbReference>
<protein>
    <recommendedName>
        <fullName evidence="3">prolyl oligopeptidase</fullName>
        <ecNumber evidence="3">3.4.21.26</ecNumber>
    </recommendedName>
</protein>
<dbReference type="PROSITE" id="PS00708">
    <property type="entry name" value="PRO_ENDOPEP_SER"/>
    <property type="match status" value="1"/>
</dbReference>
<dbReference type="RefSeq" id="WP_206658383.1">
    <property type="nucleotide sequence ID" value="NZ_CP071182.1"/>
</dbReference>
<evidence type="ECO:0000256" key="1">
    <source>
        <dbReference type="ARBA" id="ARBA00001070"/>
    </source>
</evidence>
<evidence type="ECO:0000256" key="6">
    <source>
        <dbReference type="ARBA" id="ARBA00022825"/>
    </source>
</evidence>
<accession>A0A9X7Z7G2</accession>
<dbReference type="PANTHER" id="PTHR42881">
    <property type="entry name" value="PROLYL ENDOPEPTIDASE"/>
    <property type="match status" value="1"/>
</dbReference>
<comment type="catalytic activity">
    <reaction evidence="1">
        <text>Hydrolysis of Pro-|-Xaa &gt;&gt; Ala-|-Xaa in oligopeptides.</text>
        <dbReference type="EC" id="3.4.21.26"/>
    </reaction>
</comment>
<dbReference type="Pfam" id="PF00326">
    <property type="entry name" value="Peptidase_S9"/>
    <property type="match status" value="1"/>
</dbReference>
<dbReference type="SUPFAM" id="SSF50993">
    <property type="entry name" value="Peptidase/esterase 'gauge' domain"/>
    <property type="match status" value="1"/>
</dbReference>
<name>A0A9X7Z7G2_9BACL</name>
<evidence type="ECO:0000313" key="9">
    <source>
        <dbReference type="EMBL" id="QSO49069.1"/>
    </source>
</evidence>
<keyword evidence="5" id="KW-0378">Hydrolase</keyword>
<dbReference type="GO" id="GO:0070012">
    <property type="term" value="F:oligopeptidase activity"/>
    <property type="evidence" value="ECO:0007669"/>
    <property type="project" value="TreeGrafter"/>
</dbReference>
<dbReference type="GO" id="GO:0006508">
    <property type="term" value="P:proteolysis"/>
    <property type="evidence" value="ECO:0007669"/>
    <property type="project" value="UniProtKB-KW"/>
</dbReference>
<dbReference type="Gene3D" id="2.130.10.120">
    <property type="entry name" value="Prolyl oligopeptidase, N-terminal domain"/>
    <property type="match status" value="1"/>
</dbReference>
<dbReference type="Gene3D" id="3.40.50.1820">
    <property type="entry name" value="alpha/beta hydrolase"/>
    <property type="match status" value="1"/>
</dbReference>
<dbReference type="Proteomes" id="UP000663505">
    <property type="component" value="Chromosome"/>
</dbReference>
<reference evidence="9 10" key="1">
    <citation type="submission" date="2021-02" db="EMBL/GenBank/DDBJ databases">
        <title>Alicyclobacillus curvatus sp. nov. and Alicyclobacillus mengziensis sp. nov., two acidophilic bacteria isolated from acid mine drainage.</title>
        <authorList>
            <person name="Huang Y."/>
        </authorList>
    </citation>
    <scope>NUCLEOTIDE SEQUENCE [LARGE SCALE GENOMIC DNA]</scope>
    <source>
        <strain evidence="9 10">S30H14</strain>
    </source>
</reference>
<evidence type="ECO:0000313" key="10">
    <source>
        <dbReference type="Proteomes" id="UP000663505"/>
    </source>
</evidence>
<dbReference type="AlphaFoldDB" id="A0A9X7Z7G2"/>
<dbReference type="Pfam" id="PF02897">
    <property type="entry name" value="Peptidase_S9_N"/>
    <property type="match status" value="1"/>
</dbReference>
<evidence type="ECO:0000256" key="4">
    <source>
        <dbReference type="ARBA" id="ARBA00022670"/>
    </source>
</evidence>
<dbReference type="PRINTS" id="PR00862">
    <property type="entry name" value="PROLIGOPTASE"/>
</dbReference>
<evidence type="ECO:0000256" key="5">
    <source>
        <dbReference type="ARBA" id="ARBA00022801"/>
    </source>
</evidence>
<keyword evidence="6" id="KW-0720">Serine protease</keyword>
<feature type="domain" description="Peptidase S9A N-terminal" evidence="8">
    <location>
        <begin position="11"/>
        <end position="403"/>
    </location>
</feature>
<dbReference type="InterPro" id="IPR002470">
    <property type="entry name" value="Peptidase_S9A"/>
</dbReference>
<evidence type="ECO:0000256" key="3">
    <source>
        <dbReference type="ARBA" id="ARBA00011897"/>
    </source>
</evidence>
<gene>
    <name evidence="9" type="ORF">JZ786_09145</name>
</gene>
<dbReference type="InterPro" id="IPR001375">
    <property type="entry name" value="Peptidase_S9_cat"/>
</dbReference>
<comment type="similarity">
    <text evidence="2">Belongs to the peptidase S9A family.</text>
</comment>